<keyword evidence="1" id="KW-0732">Signal</keyword>
<dbReference type="AlphaFoldDB" id="A0A543A1B5"/>
<dbReference type="PANTHER" id="PTHR43283:SF7">
    <property type="entry name" value="BETA-LACTAMASE-RELATED DOMAIN-CONTAINING PROTEIN"/>
    <property type="match status" value="1"/>
</dbReference>
<evidence type="ECO:0000313" key="4">
    <source>
        <dbReference type="Proteomes" id="UP000320209"/>
    </source>
</evidence>
<keyword evidence="4" id="KW-1185">Reference proteome</keyword>
<feature type="chain" id="PRO_5022073853" evidence="1">
    <location>
        <begin position="29"/>
        <end position="449"/>
    </location>
</feature>
<evidence type="ECO:0000313" key="3">
    <source>
        <dbReference type="EMBL" id="TQL66381.1"/>
    </source>
</evidence>
<feature type="signal peptide" evidence="1">
    <location>
        <begin position="1"/>
        <end position="28"/>
    </location>
</feature>
<dbReference type="SUPFAM" id="SSF56601">
    <property type="entry name" value="beta-lactamase/transpeptidase-like"/>
    <property type="match status" value="1"/>
</dbReference>
<dbReference type="RefSeq" id="WP_141778592.1">
    <property type="nucleotide sequence ID" value="NZ_VFOV01000001.1"/>
</dbReference>
<evidence type="ECO:0000259" key="2">
    <source>
        <dbReference type="Pfam" id="PF00144"/>
    </source>
</evidence>
<organism evidence="3 4">
    <name type="scientific">Nocardioides albertanoniae</name>
    <dbReference type="NCBI Taxonomy" id="1175486"/>
    <lineage>
        <taxon>Bacteria</taxon>
        <taxon>Bacillati</taxon>
        <taxon>Actinomycetota</taxon>
        <taxon>Actinomycetes</taxon>
        <taxon>Propionibacteriales</taxon>
        <taxon>Nocardioidaceae</taxon>
        <taxon>Nocardioides</taxon>
    </lineage>
</organism>
<feature type="domain" description="Beta-lactamase-related" evidence="2">
    <location>
        <begin position="99"/>
        <end position="348"/>
    </location>
</feature>
<reference evidence="3 4" key="1">
    <citation type="submission" date="2019-06" db="EMBL/GenBank/DDBJ databases">
        <title>Sequencing the genomes of 1000 actinobacteria strains.</title>
        <authorList>
            <person name="Klenk H.-P."/>
        </authorList>
    </citation>
    <scope>NUCLEOTIDE SEQUENCE [LARGE SCALE GENOMIC DNA]</scope>
    <source>
        <strain evidence="3 4">DSM 25218</strain>
    </source>
</reference>
<protein>
    <submittedName>
        <fullName evidence="3">CubicO group peptidase (Beta-lactamase class C family)</fullName>
    </submittedName>
</protein>
<dbReference type="InterPro" id="IPR050789">
    <property type="entry name" value="Diverse_Enzym_Activities"/>
</dbReference>
<accession>A0A543A1B5</accession>
<dbReference type="OrthoDB" id="3325701at2"/>
<dbReference type="Gene3D" id="3.40.710.10">
    <property type="entry name" value="DD-peptidase/beta-lactamase superfamily"/>
    <property type="match status" value="1"/>
</dbReference>
<name>A0A543A1B5_9ACTN</name>
<dbReference type="EMBL" id="VFOV01000001">
    <property type="protein sequence ID" value="TQL66381.1"/>
    <property type="molecule type" value="Genomic_DNA"/>
</dbReference>
<dbReference type="Proteomes" id="UP000320209">
    <property type="component" value="Unassembled WGS sequence"/>
</dbReference>
<comment type="caution">
    <text evidence="3">The sequence shown here is derived from an EMBL/GenBank/DDBJ whole genome shotgun (WGS) entry which is preliminary data.</text>
</comment>
<gene>
    <name evidence="3" type="ORF">FB381_0235</name>
</gene>
<sequence>MRRLVAWILAAGVVGALLSIVPAGSATAAVAQKRCDLPSASDSFATSTPAQQSLDAQQVSRAVDLLSTRLRLSVKVFRNNCLVAKSRLDDAGSSVHNNVWSVTKSVTSLLTGIAVGDGKLHLDDPIGRHLPKGPGWGDAAHRAITVRQLLTQTSGTRQAILAEAASTAVDPNLAREALAQPFVHKPGTKFQYSQLGPALLAYVVQRAVGKDLVAFAQERLFGPIGIESGSYFWLRDRSGLAYGYNGLFLKPAQLARLGLLMSNDGRWQGTQVVPASYVSAVGRPTPTNGCYGLLFWSNRAKPCTGADIPGAQTLDRRAIPSAPADAYEMNGTGGQLVVMIPSLDMTVVTTGYFGSLALDPPVLLGASPDEMQWTFFRELMAAVEDVDVADPGPYPGDPISLDVDPRNYLDPAVLTSDLLTNPHCNVVFCDGTIPTKGLVQNLQALPGLL</sequence>
<dbReference type="InterPro" id="IPR001466">
    <property type="entry name" value="Beta-lactam-related"/>
</dbReference>
<dbReference type="PANTHER" id="PTHR43283">
    <property type="entry name" value="BETA-LACTAMASE-RELATED"/>
    <property type="match status" value="1"/>
</dbReference>
<proteinExistence type="predicted"/>
<dbReference type="Pfam" id="PF00144">
    <property type="entry name" value="Beta-lactamase"/>
    <property type="match status" value="1"/>
</dbReference>
<dbReference type="InterPro" id="IPR012338">
    <property type="entry name" value="Beta-lactam/transpept-like"/>
</dbReference>
<evidence type="ECO:0000256" key="1">
    <source>
        <dbReference type="SAM" id="SignalP"/>
    </source>
</evidence>